<dbReference type="Proteomes" id="UP000001555">
    <property type="component" value="Unassembled WGS sequence"/>
</dbReference>
<dbReference type="EMBL" id="DS952962">
    <property type="protein sequence ID" value="EEC19023.1"/>
    <property type="molecule type" value="Genomic_DNA"/>
</dbReference>
<dbReference type="AlphaFoldDB" id="B7QJK1"/>
<organism evidence="1">
    <name type="scientific">Ixodes scapularis</name>
    <name type="common">Black-legged tick</name>
    <name type="synonym">Deer tick</name>
    <dbReference type="NCBI Taxonomy" id="6945"/>
    <lineage>
        <taxon>Eukaryota</taxon>
        <taxon>Metazoa</taxon>
        <taxon>Ecdysozoa</taxon>
        <taxon>Arthropoda</taxon>
        <taxon>Chelicerata</taxon>
        <taxon>Arachnida</taxon>
        <taxon>Acari</taxon>
        <taxon>Parasitiformes</taxon>
        <taxon>Ixodida</taxon>
        <taxon>Ixodoidea</taxon>
        <taxon>Ixodidae</taxon>
        <taxon>Ixodinae</taxon>
        <taxon>Ixodes</taxon>
    </lineage>
</organism>
<gene>
    <name evidence="1" type="ORF">IscW_ISCW024830</name>
</gene>
<dbReference type="HOGENOM" id="CLU_2335966_0_0_1"/>
<dbReference type="VEuPathDB" id="VectorBase:ISCW024830"/>
<dbReference type="EMBL" id="ABJB011140694">
    <property type="status" value="NOT_ANNOTATED_CDS"/>
    <property type="molecule type" value="Genomic_DNA"/>
</dbReference>
<accession>B7QJK1</accession>
<protein>
    <submittedName>
        <fullName evidence="1 2">Uncharacterized protein</fullName>
    </submittedName>
</protein>
<evidence type="ECO:0000313" key="2">
    <source>
        <dbReference type="EnsemblMetazoa" id="ISCW024830-PA"/>
    </source>
</evidence>
<dbReference type="VEuPathDB" id="VectorBase:ISCI024830"/>
<evidence type="ECO:0000313" key="3">
    <source>
        <dbReference type="Proteomes" id="UP000001555"/>
    </source>
</evidence>
<dbReference type="PaxDb" id="6945-B7QJK1"/>
<keyword evidence="3" id="KW-1185">Reference proteome</keyword>
<sequence>MVPSGKSELVTPPKRVGQRLWCMRTFSMPKTPAITSPVSTCATGTLSCSTTSLRKLSSAWTKTRKRKKSTESRKSMEWTTEAFHSDNGKMLLHLVDHV</sequence>
<dbReference type="EnsemblMetazoa" id="ISCW024830-RA">
    <property type="protein sequence ID" value="ISCW024830-PA"/>
    <property type="gene ID" value="ISCW024830"/>
</dbReference>
<proteinExistence type="predicted"/>
<name>B7QJK1_IXOSC</name>
<dbReference type="InParanoid" id="B7QJK1"/>
<reference evidence="2" key="2">
    <citation type="submission" date="2020-05" db="UniProtKB">
        <authorList>
            <consortium name="EnsemblMetazoa"/>
        </authorList>
    </citation>
    <scope>IDENTIFICATION</scope>
    <source>
        <strain evidence="2">wikel</strain>
    </source>
</reference>
<evidence type="ECO:0000313" key="1">
    <source>
        <dbReference type="EMBL" id="EEC19023.1"/>
    </source>
</evidence>
<reference evidence="1 3" key="1">
    <citation type="submission" date="2008-03" db="EMBL/GenBank/DDBJ databases">
        <title>Annotation of Ixodes scapularis.</title>
        <authorList>
            <consortium name="Ixodes scapularis Genome Project Consortium"/>
            <person name="Caler E."/>
            <person name="Hannick L.I."/>
            <person name="Bidwell S."/>
            <person name="Joardar V."/>
            <person name="Thiagarajan M."/>
            <person name="Amedeo P."/>
            <person name="Galinsky K.J."/>
            <person name="Schobel S."/>
            <person name="Inman J."/>
            <person name="Hostetler J."/>
            <person name="Miller J."/>
            <person name="Hammond M."/>
            <person name="Megy K."/>
            <person name="Lawson D."/>
            <person name="Kodira C."/>
            <person name="Sutton G."/>
            <person name="Meyer J."/>
            <person name="Hill C.A."/>
            <person name="Birren B."/>
            <person name="Nene V."/>
            <person name="Collins F."/>
            <person name="Alarcon-Chaidez F."/>
            <person name="Wikel S."/>
            <person name="Strausberg R."/>
        </authorList>
    </citation>
    <scope>NUCLEOTIDE SEQUENCE [LARGE SCALE GENOMIC DNA]</scope>
    <source>
        <strain evidence="3">Wikel</strain>
        <strain evidence="1">Wikel colony</strain>
    </source>
</reference>